<dbReference type="SUPFAM" id="SSF56112">
    <property type="entry name" value="Protein kinase-like (PK-like)"/>
    <property type="match status" value="1"/>
</dbReference>
<dbReference type="GO" id="GO:0005737">
    <property type="term" value="C:cytoplasm"/>
    <property type="evidence" value="ECO:0007669"/>
    <property type="project" value="TreeGrafter"/>
</dbReference>
<reference evidence="4 5" key="1">
    <citation type="journal article" date="2015" name="Genome Biol.">
        <title>Comparative genomics of Steinernema reveals deeply conserved gene regulatory networks.</title>
        <authorList>
            <person name="Dillman A.R."/>
            <person name="Macchietto M."/>
            <person name="Porter C.F."/>
            <person name="Rogers A."/>
            <person name="Williams B."/>
            <person name="Antoshechkin I."/>
            <person name="Lee M.M."/>
            <person name="Goodwin Z."/>
            <person name="Lu X."/>
            <person name="Lewis E.E."/>
            <person name="Goodrich-Blair H."/>
            <person name="Stock S.P."/>
            <person name="Adams B.J."/>
            <person name="Sternberg P.W."/>
            <person name="Mortazavi A."/>
        </authorList>
    </citation>
    <scope>NUCLEOTIDE SEQUENCE [LARGE SCALE GENOMIC DNA]</scope>
    <source>
        <strain evidence="4 5">ALL</strain>
    </source>
</reference>
<dbReference type="Proteomes" id="UP000298663">
    <property type="component" value="Unassembled WGS sequence"/>
</dbReference>
<dbReference type="Gene3D" id="1.10.510.10">
    <property type="entry name" value="Transferase(Phosphotransferase) domain 1"/>
    <property type="match status" value="1"/>
</dbReference>
<evidence type="ECO:0000313" key="4">
    <source>
        <dbReference type="EMBL" id="TKR61078.1"/>
    </source>
</evidence>
<dbReference type="InterPro" id="IPR011009">
    <property type="entry name" value="Kinase-like_dom_sf"/>
</dbReference>
<evidence type="ECO:0000259" key="3">
    <source>
        <dbReference type="PROSITE" id="PS50011"/>
    </source>
</evidence>
<dbReference type="PANTHER" id="PTHR24346">
    <property type="entry name" value="MAP/MICROTUBULE AFFINITY-REGULATING KINASE"/>
    <property type="match status" value="1"/>
</dbReference>
<evidence type="ECO:0000256" key="1">
    <source>
        <dbReference type="ARBA" id="ARBA00022741"/>
    </source>
</evidence>
<keyword evidence="2" id="KW-0067">ATP-binding</keyword>
<feature type="domain" description="Protein kinase" evidence="3">
    <location>
        <begin position="1"/>
        <end position="195"/>
    </location>
</feature>
<evidence type="ECO:0000313" key="5">
    <source>
        <dbReference type="Proteomes" id="UP000298663"/>
    </source>
</evidence>
<dbReference type="STRING" id="34508.A0A4U5LXU1"/>
<reference evidence="4 5" key="2">
    <citation type="journal article" date="2019" name="G3 (Bethesda)">
        <title>Hybrid Assembly of the Genome of the Entomopathogenic Nematode Steinernema carpocapsae Identifies the X-Chromosome.</title>
        <authorList>
            <person name="Serra L."/>
            <person name="Macchietto M."/>
            <person name="Macias-Munoz A."/>
            <person name="McGill C.J."/>
            <person name="Rodriguez I.M."/>
            <person name="Rodriguez B."/>
            <person name="Murad R."/>
            <person name="Mortazavi A."/>
        </authorList>
    </citation>
    <scope>NUCLEOTIDE SEQUENCE [LARGE SCALE GENOMIC DNA]</scope>
    <source>
        <strain evidence="4 5">ALL</strain>
    </source>
</reference>
<sequence>MSSSWEGAFSRIRTLSASCASKRALFLRIVMEFADSGDLESLVKERGVPDAEIRRGFFGDLVRGLRFMHSKFIAHFDIRPSNLLICKRSLKIADFGLACVFRKKSKDILFRGPRGHHDYMAPEILEGVIYRGPPADVFATGIVINFLLTGCSSRVPTEHPEHAETSRKLLSTSPFQRPSMASLRISAIQDSQQFT</sequence>
<evidence type="ECO:0000256" key="2">
    <source>
        <dbReference type="ARBA" id="ARBA00022840"/>
    </source>
</evidence>
<dbReference type="PANTHER" id="PTHR24346:SF30">
    <property type="entry name" value="MATERNAL EMBRYONIC LEUCINE ZIPPER KINASE"/>
    <property type="match status" value="1"/>
</dbReference>
<protein>
    <recommendedName>
        <fullName evidence="3">Protein kinase domain-containing protein</fullName>
    </recommendedName>
</protein>
<proteinExistence type="predicted"/>
<dbReference type="InterPro" id="IPR000719">
    <property type="entry name" value="Prot_kinase_dom"/>
</dbReference>
<keyword evidence="5" id="KW-1185">Reference proteome</keyword>
<name>A0A4U5LXU1_STECR</name>
<dbReference type="OrthoDB" id="5866181at2759"/>
<organism evidence="4 5">
    <name type="scientific">Steinernema carpocapsae</name>
    <name type="common">Entomopathogenic nematode</name>
    <dbReference type="NCBI Taxonomy" id="34508"/>
    <lineage>
        <taxon>Eukaryota</taxon>
        <taxon>Metazoa</taxon>
        <taxon>Ecdysozoa</taxon>
        <taxon>Nematoda</taxon>
        <taxon>Chromadorea</taxon>
        <taxon>Rhabditida</taxon>
        <taxon>Tylenchina</taxon>
        <taxon>Panagrolaimomorpha</taxon>
        <taxon>Strongyloidoidea</taxon>
        <taxon>Steinernematidae</taxon>
        <taxon>Steinernema</taxon>
    </lineage>
</organism>
<comment type="caution">
    <text evidence="4">The sequence shown here is derived from an EMBL/GenBank/DDBJ whole genome shotgun (WGS) entry which is preliminary data.</text>
</comment>
<dbReference type="Pfam" id="PF00069">
    <property type="entry name" value="Pkinase"/>
    <property type="match status" value="1"/>
</dbReference>
<dbReference type="AlphaFoldDB" id="A0A4U5LXU1"/>
<dbReference type="EMBL" id="AZBU02000011">
    <property type="protein sequence ID" value="TKR61078.1"/>
    <property type="molecule type" value="Genomic_DNA"/>
</dbReference>
<accession>A0A4U5LXU1</accession>
<dbReference type="GO" id="GO:0035556">
    <property type="term" value="P:intracellular signal transduction"/>
    <property type="evidence" value="ECO:0007669"/>
    <property type="project" value="TreeGrafter"/>
</dbReference>
<dbReference type="PROSITE" id="PS50011">
    <property type="entry name" value="PROTEIN_KINASE_DOM"/>
    <property type="match status" value="1"/>
</dbReference>
<keyword evidence="1" id="KW-0547">Nucleotide-binding</keyword>
<gene>
    <name evidence="4" type="ORF">L596_028238</name>
</gene>
<dbReference type="GO" id="GO:0005524">
    <property type="term" value="F:ATP binding"/>
    <property type="evidence" value="ECO:0007669"/>
    <property type="project" value="UniProtKB-KW"/>
</dbReference>
<dbReference type="GO" id="GO:0004674">
    <property type="term" value="F:protein serine/threonine kinase activity"/>
    <property type="evidence" value="ECO:0007669"/>
    <property type="project" value="TreeGrafter"/>
</dbReference>